<dbReference type="RefSeq" id="WP_376806560.1">
    <property type="nucleotide sequence ID" value="NZ_JBHTAC010000010.1"/>
</dbReference>
<dbReference type="EMBL" id="JBHTAC010000010">
    <property type="protein sequence ID" value="MFC7243354.1"/>
    <property type="molecule type" value="Genomic_DNA"/>
</dbReference>
<evidence type="ECO:0008006" key="5">
    <source>
        <dbReference type="Google" id="ProtNLM"/>
    </source>
</evidence>
<proteinExistence type="predicted"/>
<dbReference type="Proteomes" id="UP001596392">
    <property type="component" value="Unassembled WGS sequence"/>
</dbReference>
<evidence type="ECO:0000256" key="2">
    <source>
        <dbReference type="SAM" id="Phobius"/>
    </source>
</evidence>
<evidence type="ECO:0000313" key="3">
    <source>
        <dbReference type="EMBL" id="MFC7243354.1"/>
    </source>
</evidence>
<reference evidence="4" key="1">
    <citation type="journal article" date="2019" name="Int. J. Syst. Evol. Microbiol.">
        <title>The Global Catalogue of Microorganisms (GCM) 10K type strain sequencing project: providing services to taxonomists for standard genome sequencing and annotation.</title>
        <authorList>
            <consortium name="The Broad Institute Genomics Platform"/>
            <consortium name="The Broad Institute Genome Sequencing Center for Infectious Disease"/>
            <person name="Wu L."/>
            <person name="Ma J."/>
        </authorList>
    </citation>
    <scope>NUCLEOTIDE SEQUENCE [LARGE SCALE GENOMIC DNA]</scope>
    <source>
        <strain evidence="4">CGMCC 1.9106</strain>
    </source>
</reference>
<organism evidence="3 4">
    <name type="scientific">Catellatospora aurea</name>
    <dbReference type="NCBI Taxonomy" id="1337874"/>
    <lineage>
        <taxon>Bacteria</taxon>
        <taxon>Bacillati</taxon>
        <taxon>Actinomycetota</taxon>
        <taxon>Actinomycetes</taxon>
        <taxon>Micromonosporales</taxon>
        <taxon>Micromonosporaceae</taxon>
        <taxon>Catellatospora</taxon>
    </lineage>
</organism>
<keyword evidence="2" id="KW-0812">Transmembrane</keyword>
<evidence type="ECO:0000313" key="4">
    <source>
        <dbReference type="Proteomes" id="UP001596392"/>
    </source>
</evidence>
<keyword evidence="2" id="KW-1133">Transmembrane helix</keyword>
<feature type="transmembrane region" description="Helical" evidence="2">
    <location>
        <begin position="40"/>
        <end position="58"/>
    </location>
</feature>
<protein>
    <recommendedName>
        <fullName evidence="5">Ricin-type beta-trefoil lectin protein</fullName>
    </recommendedName>
</protein>
<feature type="compositionally biased region" description="Low complexity" evidence="1">
    <location>
        <begin position="65"/>
        <end position="84"/>
    </location>
</feature>
<keyword evidence="2" id="KW-0472">Membrane</keyword>
<feature type="region of interest" description="Disordered" evidence="1">
    <location>
        <begin position="65"/>
        <end position="85"/>
    </location>
</feature>
<keyword evidence="4" id="KW-1185">Reference proteome</keyword>
<name>A0ABW2GWJ1_9ACTN</name>
<accession>A0ABW2GWJ1</accession>
<sequence>MAELHDDLTGIAEGAQRAAKLPAARMLRERADRRRRRRSAVTGAGLVVLAVAAATALLQARESAEPPVAGAPSSAAPSVTTSVGPQEILGGRRQVMIVVPGMHDAVLAIGPDDDRVRATTEQGVDDRARWVLRPEGDRYRIELAAPQAGGRLCMTVVHDAAPGSVRGRACDPAAQTQLFKIEQVADGTWSLFQGRRYVQVVDGTNALVPDLPENLTTTYEFADRGPAAG</sequence>
<comment type="caution">
    <text evidence="3">The sequence shown here is derived from an EMBL/GenBank/DDBJ whole genome shotgun (WGS) entry which is preliminary data.</text>
</comment>
<gene>
    <name evidence="3" type="ORF">ACFQO7_12780</name>
</gene>
<evidence type="ECO:0000256" key="1">
    <source>
        <dbReference type="SAM" id="MobiDB-lite"/>
    </source>
</evidence>